<dbReference type="Proteomes" id="UP000182658">
    <property type="component" value="Unassembled WGS sequence"/>
</dbReference>
<dbReference type="InParanoid" id="A0A1J7JM82"/>
<sequence length="550" mass="63448">MKEPRTRDLEGLRKKFENFDEPEVYEKVRKASREPDAQNFVVLFGPHHAKIAVDLGPDDFEDLFALKEPDYPVRWINFWNTTQQGLVINNIGDKYGFTRRLRASIVDWDKFRHKNKEADAKKRKLKELLRLEKEQGTTQATKTDLETGLNGEPAKVADLESEDNALAAALASQNFRVLQSSLNYTTTDYGTDFFCFGANWLHVRPTVGDKPDQSLIPPRHWSWLALCADDHKITDTVISIHEAPNYESDDATWQAKELLNMRRNTIAVLEQLSDIGIKKYNGDIFLLKAIREAEKQDSSKRSITMVPPDKVIETAASNLFYYLFEDYQAVMPVLKNSGDMIKDLTRRVLGSARKGDNWDTADVIPALHKLGRDLRQLQHLFESYKNLFESILKPPDLEDARIVKLEGQARDRFKRLKDRLQLLMLNTIREYIDEKNELSSTYFNLTAQKDSQATARLTRSATLLAKLSVFFLPISFITSYFSVQITELNNAYTAKTYWYTFAVTATVSFMSLFFFSKLLMFVIDMLDGAADFISRKVGKVWRNRKHEKKE</sequence>
<dbReference type="STRING" id="1408157.A0A1J7JM82"/>
<keyword evidence="2" id="KW-1133">Transmembrane helix</keyword>
<evidence type="ECO:0000256" key="2">
    <source>
        <dbReference type="SAM" id="Phobius"/>
    </source>
</evidence>
<dbReference type="EMBL" id="KV875093">
    <property type="protein sequence ID" value="OIW34513.1"/>
    <property type="molecule type" value="Genomic_DNA"/>
</dbReference>
<dbReference type="GO" id="GO:0015087">
    <property type="term" value="F:cobalt ion transmembrane transporter activity"/>
    <property type="evidence" value="ECO:0007669"/>
    <property type="project" value="TreeGrafter"/>
</dbReference>
<evidence type="ECO:0000313" key="3">
    <source>
        <dbReference type="EMBL" id="OIW34513.1"/>
    </source>
</evidence>
<protein>
    <recommendedName>
        <fullName evidence="5">ADP-ribosylation factor</fullName>
    </recommendedName>
</protein>
<gene>
    <name evidence="3" type="ORF">CONLIGDRAFT_675485</name>
</gene>
<dbReference type="PANTHER" id="PTHR46494">
    <property type="entry name" value="CORA FAMILY METAL ION TRANSPORTER (EUROFUNG)"/>
    <property type="match status" value="1"/>
</dbReference>
<organism evidence="3 4">
    <name type="scientific">Coniochaeta ligniaria NRRL 30616</name>
    <dbReference type="NCBI Taxonomy" id="1408157"/>
    <lineage>
        <taxon>Eukaryota</taxon>
        <taxon>Fungi</taxon>
        <taxon>Dikarya</taxon>
        <taxon>Ascomycota</taxon>
        <taxon>Pezizomycotina</taxon>
        <taxon>Sordariomycetes</taxon>
        <taxon>Sordariomycetidae</taxon>
        <taxon>Coniochaetales</taxon>
        <taxon>Coniochaetaceae</taxon>
        <taxon>Coniochaeta</taxon>
    </lineage>
</organism>
<dbReference type="AlphaFoldDB" id="A0A1J7JM82"/>
<dbReference type="Pfam" id="PF01544">
    <property type="entry name" value="CorA"/>
    <property type="match status" value="1"/>
</dbReference>
<keyword evidence="2" id="KW-0812">Transmembrane</keyword>
<name>A0A1J7JM82_9PEZI</name>
<keyword evidence="2" id="KW-0472">Membrane</keyword>
<dbReference type="PANTHER" id="PTHR46494:SF1">
    <property type="entry name" value="CORA FAMILY METAL ION TRANSPORTER (EUROFUNG)"/>
    <property type="match status" value="1"/>
</dbReference>
<dbReference type="Gene3D" id="1.20.58.340">
    <property type="entry name" value="Magnesium transport protein CorA, transmembrane region"/>
    <property type="match status" value="1"/>
</dbReference>
<comment type="subcellular location">
    <subcellularLocation>
        <location evidence="1">Cell membrane</location>
        <topology evidence="1">Multi-pass membrane protein</topology>
    </subcellularLocation>
</comment>
<dbReference type="OrthoDB" id="5430812at2759"/>
<evidence type="ECO:0008006" key="5">
    <source>
        <dbReference type="Google" id="ProtNLM"/>
    </source>
</evidence>
<dbReference type="InterPro" id="IPR002523">
    <property type="entry name" value="MgTranspt_CorA/ZnTranspt_ZntB"/>
</dbReference>
<keyword evidence="4" id="KW-1185">Reference proteome</keyword>
<accession>A0A1J7JM82</accession>
<proteinExistence type="predicted"/>
<dbReference type="GO" id="GO:0015095">
    <property type="term" value="F:magnesium ion transmembrane transporter activity"/>
    <property type="evidence" value="ECO:0007669"/>
    <property type="project" value="TreeGrafter"/>
</dbReference>
<evidence type="ECO:0000313" key="4">
    <source>
        <dbReference type="Proteomes" id="UP000182658"/>
    </source>
</evidence>
<feature type="transmembrane region" description="Helical" evidence="2">
    <location>
        <begin position="497"/>
        <end position="515"/>
    </location>
</feature>
<evidence type="ECO:0000256" key="1">
    <source>
        <dbReference type="ARBA" id="ARBA00004651"/>
    </source>
</evidence>
<dbReference type="GO" id="GO:0005886">
    <property type="term" value="C:plasma membrane"/>
    <property type="evidence" value="ECO:0007669"/>
    <property type="project" value="UniProtKB-SubCell"/>
</dbReference>
<feature type="transmembrane region" description="Helical" evidence="2">
    <location>
        <begin position="463"/>
        <end position="485"/>
    </location>
</feature>
<reference evidence="3 4" key="1">
    <citation type="submission" date="2016-10" db="EMBL/GenBank/DDBJ databases">
        <title>Draft genome sequence of Coniochaeta ligniaria NRRL30616, a lignocellulolytic fungus for bioabatement of inhibitors in plant biomass hydrolysates.</title>
        <authorList>
            <consortium name="DOE Joint Genome Institute"/>
            <person name="Jimenez D.J."/>
            <person name="Hector R.E."/>
            <person name="Riley R."/>
            <person name="Sun H."/>
            <person name="Grigoriev I.V."/>
            <person name="Van Elsas J.D."/>
            <person name="Nichols N.N."/>
        </authorList>
    </citation>
    <scope>NUCLEOTIDE SEQUENCE [LARGE SCALE GENOMIC DNA]</scope>
    <source>
        <strain evidence="3 4">NRRL 30616</strain>
    </source>
</reference>
<dbReference type="GO" id="GO:0000287">
    <property type="term" value="F:magnesium ion binding"/>
    <property type="evidence" value="ECO:0007669"/>
    <property type="project" value="TreeGrafter"/>
</dbReference>
<dbReference type="GO" id="GO:0050897">
    <property type="term" value="F:cobalt ion binding"/>
    <property type="evidence" value="ECO:0007669"/>
    <property type="project" value="TreeGrafter"/>
</dbReference>